<dbReference type="GO" id="GO:0006355">
    <property type="term" value="P:regulation of DNA-templated transcription"/>
    <property type="evidence" value="ECO:0007669"/>
    <property type="project" value="InterPro"/>
</dbReference>
<dbReference type="PANTHER" id="PTHR35787:SF1">
    <property type="entry name" value="GLYCEROL UPTAKE OPERON ANTITERMINATOR REGULATORY PROTEIN"/>
    <property type="match status" value="1"/>
</dbReference>
<evidence type="ECO:0000313" key="1">
    <source>
        <dbReference type="EMBL" id="SHD77632.1"/>
    </source>
</evidence>
<protein>
    <submittedName>
        <fullName evidence="1">Glycerol uptake operon antiterminator regulatory protein</fullName>
    </submittedName>
</protein>
<dbReference type="HOGENOM" id="CLU_111516_0_1_9"/>
<dbReference type="PANTHER" id="PTHR35787">
    <property type="entry name" value="GLYCEROL UPTAKE OPERON ANTITERMINATOR REGULATORY PROTEIN"/>
    <property type="match status" value="1"/>
</dbReference>
<dbReference type="SUPFAM" id="SSF110391">
    <property type="entry name" value="GlpP-like"/>
    <property type="match status" value="1"/>
</dbReference>
<dbReference type="Gene3D" id="3.20.20.70">
    <property type="entry name" value="Aldolase class I"/>
    <property type="match status" value="1"/>
</dbReference>
<gene>
    <name evidence="1" type="ORF">CUESP1_2278</name>
</gene>
<name>M1ZLU9_9FIRM</name>
<dbReference type="GO" id="GO:0006071">
    <property type="term" value="P:glycerol metabolic process"/>
    <property type="evidence" value="ECO:0007669"/>
    <property type="project" value="InterPro"/>
</dbReference>
<dbReference type="RefSeq" id="WP_005588183.1">
    <property type="nucleotide sequence ID" value="NZ_LT669839.1"/>
</dbReference>
<accession>M1ZLU9</accession>
<dbReference type="AlphaFoldDB" id="M1ZLU9"/>
<dbReference type="EMBL" id="LT669839">
    <property type="protein sequence ID" value="SHD77632.1"/>
    <property type="molecule type" value="Genomic_DNA"/>
</dbReference>
<dbReference type="Proteomes" id="UP000245423">
    <property type="component" value="Chromosome 1"/>
</dbReference>
<dbReference type="OrthoDB" id="9799580at2"/>
<dbReference type="Pfam" id="PF04309">
    <property type="entry name" value="G3P_antiterm"/>
    <property type="match status" value="1"/>
</dbReference>
<proteinExistence type="predicted"/>
<organism evidence="1 2">
    <name type="scientific">[Clostridium] ultunense Esp</name>
    <dbReference type="NCBI Taxonomy" id="1288971"/>
    <lineage>
        <taxon>Bacteria</taxon>
        <taxon>Bacillati</taxon>
        <taxon>Bacillota</taxon>
        <taxon>Tissierellia</taxon>
        <taxon>Tissierellales</taxon>
        <taxon>Tepidimicrobiaceae</taxon>
        <taxon>Schnuerera</taxon>
    </lineage>
</organism>
<sequence>MGSFFDRIEINPIIAAINELDQLDEALDSPCEIIFLLTGNIFNLKEIANRVKSKGKGLYIDIDLIDGFSKDTWGLEYIVKNIYPDGIITSKENLVRLSKDLGSFTILRLFVMDSISLKNGIRSIKTSRPHAVEIFPGIMPKIMKMVYEKTNTPIIASGLIMDKEDVIEGLNSNAIAVSSNNKNVWYMEGS</sequence>
<keyword evidence="2" id="KW-1185">Reference proteome</keyword>
<dbReference type="InterPro" id="IPR013785">
    <property type="entry name" value="Aldolase_TIM"/>
</dbReference>
<dbReference type="InterPro" id="IPR006699">
    <property type="entry name" value="GlpP"/>
</dbReference>
<dbReference type="PIRSF" id="PIRSF016897">
    <property type="entry name" value="GlpP"/>
    <property type="match status" value="1"/>
</dbReference>
<reference evidence="1 2" key="1">
    <citation type="submission" date="2016-11" db="EMBL/GenBank/DDBJ databases">
        <authorList>
            <person name="Manzoor S."/>
        </authorList>
    </citation>
    <scope>NUCLEOTIDE SEQUENCE [LARGE SCALE GENOMIC DNA]</scope>
    <source>
        <strain evidence="1">Clostridium ultunense strain Esp</strain>
    </source>
</reference>
<evidence type="ECO:0000313" key="2">
    <source>
        <dbReference type="Proteomes" id="UP000245423"/>
    </source>
</evidence>